<sequence length="276" mass="32079">MLKKFIQNNCLVFNYRLRYRKLSSQNELYVMRHVTKRLSEFGKLLYVKPNFKTVESSIGNKPSSIDVVIASSNLESLSRVLFNIKAIQLPNLASVKPISHLNIESADCENKQSLADLTNDNHEYLESVENSLLEEWSKYSFPSGNTTMRNYEASNSICEITLDNTIYFNSFPSKITKLDLEASNKETDSISFNKYRIDYFINQNRFEKLHDPRLQKDSYQSSLKDSLKLFPYLFKDYETLPGSLKKWMSSIDQEGHGTEMSDREKHSLDILFHGFK</sequence>
<dbReference type="Proteomes" id="UP000005666">
    <property type="component" value="Chromosome 4"/>
</dbReference>
<evidence type="ECO:0000313" key="1">
    <source>
        <dbReference type="EMBL" id="CCE62952.1"/>
    </source>
</evidence>
<protein>
    <submittedName>
        <fullName evidence="1">Uncharacterized protein</fullName>
    </submittedName>
</protein>
<dbReference type="OMA" id="KFIQNNC"/>
<dbReference type="RefSeq" id="XP_003685386.1">
    <property type="nucleotide sequence ID" value="XM_003685338.1"/>
</dbReference>
<reference evidence="1 2" key="1">
    <citation type="journal article" date="2011" name="Proc. Natl. Acad. Sci. U.S.A.">
        <title>Evolutionary erosion of yeast sex chromosomes by mating-type switching accidents.</title>
        <authorList>
            <person name="Gordon J.L."/>
            <person name="Armisen D."/>
            <person name="Proux-Wera E."/>
            <person name="Oheigeartaigh S.S."/>
            <person name="Byrne K.P."/>
            <person name="Wolfe K.H."/>
        </authorList>
    </citation>
    <scope>NUCLEOTIDE SEQUENCE [LARGE SCALE GENOMIC DNA]</scope>
    <source>
        <strain evidence="2">ATCC 24235 / CBS 4417 / NBRC 1672 / NRRL Y-8282 / UCD 70-5</strain>
    </source>
</reference>
<dbReference type="OrthoDB" id="4038219at2759"/>
<evidence type="ECO:0000313" key="2">
    <source>
        <dbReference type="Proteomes" id="UP000005666"/>
    </source>
</evidence>
<name>G8BSY1_TETPH</name>
<dbReference type="AlphaFoldDB" id="G8BSY1"/>
<dbReference type="HOGENOM" id="CLU_1008943_0_0_1"/>
<dbReference type="EMBL" id="HE612859">
    <property type="protein sequence ID" value="CCE62952.1"/>
    <property type="molecule type" value="Genomic_DNA"/>
</dbReference>
<dbReference type="GeneID" id="11534390"/>
<proteinExistence type="predicted"/>
<dbReference type="KEGG" id="tpf:TPHA_0D03160"/>
<gene>
    <name evidence="1" type="primary">TPHA0D03160</name>
    <name evidence="1" type="ordered locus">TPHA_0D03160</name>
</gene>
<keyword evidence="2" id="KW-1185">Reference proteome</keyword>
<organism evidence="1 2">
    <name type="scientific">Tetrapisispora phaffii (strain ATCC 24235 / CBS 4417 / NBRC 1672 / NRRL Y-8282 / UCD 70-5)</name>
    <name type="common">Yeast</name>
    <name type="synonym">Fabospora phaffii</name>
    <dbReference type="NCBI Taxonomy" id="1071381"/>
    <lineage>
        <taxon>Eukaryota</taxon>
        <taxon>Fungi</taxon>
        <taxon>Dikarya</taxon>
        <taxon>Ascomycota</taxon>
        <taxon>Saccharomycotina</taxon>
        <taxon>Saccharomycetes</taxon>
        <taxon>Saccharomycetales</taxon>
        <taxon>Saccharomycetaceae</taxon>
        <taxon>Tetrapisispora</taxon>
    </lineage>
</organism>
<accession>G8BSY1</accession>